<feature type="signal peptide" evidence="4">
    <location>
        <begin position="1"/>
        <end position="28"/>
    </location>
</feature>
<dbReference type="Proteomes" id="UP000039865">
    <property type="component" value="Unassembled WGS sequence"/>
</dbReference>
<dbReference type="Gene3D" id="3.10.110.10">
    <property type="entry name" value="Ubiquitin Conjugating Enzyme"/>
    <property type="match status" value="1"/>
</dbReference>
<dbReference type="InterPro" id="IPR023313">
    <property type="entry name" value="UBQ-conjugating_AS"/>
</dbReference>
<dbReference type="InParanoid" id="A0A078A6E9"/>
<keyword evidence="4" id="KW-0732">Signal</keyword>
<dbReference type="AlphaFoldDB" id="A0A078A6E9"/>
<dbReference type="Pfam" id="PF00179">
    <property type="entry name" value="UQ_con"/>
    <property type="match status" value="1"/>
</dbReference>
<evidence type="ECO:0000256" key="1">
    <source>
        <dbReference type="ARBA" id="ARBA00022679"/>
    </source>
</evidence>
<keyword evidence="1" id="KW-0808">Transferase</keyword>
<dbReference type="InterPro" id="IPR016135">
    <property type="entry name" value="UBQ-conjugating_enzyme/RWD"/>
</dbReference>
<accession>A0A078A6E9</accession>
<keyword evidence="2" id="KW-0833">Ubl conjugation pathway</keyword>
<evidence type="ECO:0000256" key="2">
    <source>
        <dbReference type="ARBA" id="ARBA00022786"/>
    </source>
</evidence>
<dbReference type="SMART" id="SM00212">
    <property type="entry name" value="UBCc"/>
    <property type="match status" value="1"/>
</dbReference>
<evidence type="ECO:0000256" key="3">
    <source>
        <dbReference type="PROSITE-ProRule" id="PRU10133"/>
    </source>
</evidence>
<dbReference type="CDD" id="cd23813">
    <property type="entry name" value="UBCc_UBE2N"/>
    <property type="match status" value="1"/>
</dbReference>
<evidence type="ECO:0000313" key="7">
    <source>
        <dbReference type="Proteomes" id="UP000039865"/>
    </source>
</evidence>
<feature type="domain" description="UBC core" evidence="5">
    <location>
        <begin position="15"/>
        <end position="161"/>
    </location>
</feature>
<gene>
    <name evidence="6" type="primary">Contig1727.g1871</name>
    <name evidence="6" type="ORF">STYLEM_6745</name>
</gene>
<dbReference type="SUPFAM" id="SSF54495">
    <property type="entry name" value="UBC-like"/>
    <property type="match status" value="1"/>
</dbReference>
<dbReference type="FunFam" id="3.10.110.10:FF:000073">
    <property type="entry name" value="Ubiquitin-conjugating enzyme E2 N"/>
    <property type="match status" value="1"/>
</dbReference>
<dbReference type="GO" id="GO:0016740">
    <property type="term" value="F:transferase activity"/>
    <property type="evidence" value="ECO:0007669"/>
    <property type="project" value="UniProtKB-KW"/>
</dbReference>
<organism evidence="6 7">
    <name type="scientific">Stylonychia lemnae</name>
    <name type="common">Ciliate</name>
    <dbReference type="NCBI Taxonomy" id="5949"/>
    <lineage>
        <taxon>Eukaryota</taxon>
        <taxon>Sar</taxon>
        <taxon>Alveolata</taxon>
        <taxon>Ciliophora</taxon>
        <taxon>Intramacronucleata</taxon>
        <taxon>Spirotrichea</taxon>
        <taxon>Stichotrichia</taxon>
        <taxon>Sporadotrichida</taxon>
        <taxon>Oxytrichidae</taxon>
        <taxon>Stylonychinae</taxon>
        <taxon>Stylonychia</taxon>
    </lineage>
</organism>
<name>A0A078A6E9_STYLE</name>
<dbReference type="InterPro" id="IPR000608">
    <property type="entry name" value="UBC"/>
</dbReference>
<dbReference type="InterPro" id="IPR050113">
    <property type="entry name" value="Ub_conjugating_enzyme"/>
</dbReference>
<reference evidence="6 7" key="1">
    <citation type="submission" date="2014-06" db="EMBL/GenBank/DDBJ databases">
        <authorList>
            <person name="Swart Estienne"/>
        </authorList>
    </citation>
    <scope>NUCLEOTIDE SEQUENCE [LARGE SCALE GENOMIC DNA]</scope>
    <source>
        <strain evidence="6 7">130c</strain>
    </source>
</reference>
<sequence>MAGIPPRILKVCHLHLLIKLLQETQRLAQEPVVGIYAEPSENNHRHFYVKIAGPEGTSYEGGMFHAELYLPDEYPMVPPKVLFRTKIFHPNIDKLGRICLDILKDKWSPALQIRSVLLSIQALLSAPNLDDPLDQEIADFWKKDPEAAIKKAREWTVQYANQKLMTVNINLGIDILMLIINHTFRKLYREINYESIQKMQNNFFFQKAIQTKNQLYDTMHFNGILENPNTPKLILFKKQGPTHSSQDYSNDHYNKLSNNKTFYKDFLNKIQKNPNNLNNTLMNNKLIQQEFNRRLLPSESHLWTEFNNHFKEGRRSRSKKLSHHDFIDLPNLSQSNLISPHNKTTHYRRLPNELSYANDIFDHDDKMRTQKRNLDRLLKSSEVIVLNARPQRQARNKREQDKIPLYMPKRQNVLSQEQLQELEVSPEQKKRDFLQKQKDKIREQSKQLEKRSIFVVKDCQDLYDKEIEFHYADLNEKLLRMIPDKILESQNAQRLNIFEKLNLAAPSYIIQKQNLQEMLQDIGARFGKDQKALFTIYGQRITSVIQIPPNARILVSSPSKKFKGLQNINKIEQILIDEQRNSFDNRGQSSKLENAINNGQYATQVQSWFQTACIKWLKKNQNFRFPSDCTVTDNNLKTFQSSPKQERADRTNQAAYQEFTEQMFQNQDKDHKLMDSFARQRTALRQSSVNSNNHDLLKFMSALQLLPQKQSFIMTALQELWDEVYIHDELEDEIARIICEKVVQVRQKSISKINHNIMKQIDSQSHERQFRHKNFSHLRTPANVERMNQSLIDNALEKLNNIKVDSSEQEIKLLNMTPKDIKVNKITFKNRLVFSPNNLQVRQPSSHLFNKSMNSTQTNYQTPKISDKLLKNSEIILICEQNKLSRKEVYEIRSLYLSMQLVSEQIIDQEKQDLRASKQSTSSAFGSRKNSLMKHNPLQQEGVNIQYFIDHCQFIAGTLPSIRKRILMAIGIDVDSSTSVVNWEQFLQLYCIFEHAKIDQDKLINFWIKFFDEKLAGTVPEETYLRLLEELVRGNTFGKPNKTTKMFGLMFQKLLKDADCLGHNNEIINENLIKAFQEDIIDLDILSSALGKQQLDEKTLMKMKV</sequence>
<feature type="active site" description="Glycyl thioester intermediate" evidence="3">
    <location>
        <position position="99"/>
    </location>
</feature>
<evidence type="ECO:0000259" key="5">
    <source>
        <dbReference type="PROSITE" id="PS50127"/>
    </source>
</evidence>
<evidence type="ECO:0000256" key="4">
    <source>
        <dbReference type="SAM" id="SignalP"/>
    </source>
</evidence>
<dbReference type="OrthoDB" id="109543at2759"/>
<protein>
    <submittedName>
        <fullName evidence="6">Ubiquitin conjugating enzyme e2</fullName>
    </submittedName>
</protein>
<dbReference type="PROSITE" id="PS50127">
    <property type="entry name" value="UBC_2"/>
    <property type="match status" value="1"/>
</dbReference>
<dbReference type="PROSITE" id="PS00183">
    <property type="entry name" value="UBC_1"/>
    <property type="match status" value="1"/>
</dbReference>
<keyword evidence="7" id="KW-1185">Reference proteome</keyword>
<proteinExistence type="predicted"/>
<evidence type="ECO:0000313" key="6">
    <source>
        <dbReference type="EMBL" id="CDW77779.1"/>
    </source>
</evidence>
<feature type="chain" id="PRO_5001729291" evidence="4">
    <location>
        <begin position="29"/>
        <end position="1105"/>
    </location>
</feature>
<dbReference type="PANTHER" id="PTHR24067">
    <property type="entry name" value="UBIQUITIN-CONJUGATING ENZYME E2"/>
    <property type="match status" value="1"/>
</dbReference>
<dbReference type="EMBL" id="CCKQ01006468">
    <property type="protein sequence ID" value="CDW77779.1"/>
    <property type="molecule type" value="Genomic_DNA"/>
</dbReference>